<evidence type="ECO:0000313" key="4">
    <source>
        <dbReference type="Proteomes" id="UP000005953"/>
    </source>
</evidence>
<reference evidence="3 4" key="1">
    <citation type="submission" date="2006-02" db="EMBL/GenBank/DDBJ databases">
        <authorList>
            <person name="Pinhassi J."/>
            <person name="Pedros-Alio C."/>
            <person name="Ferriera S."/>
            <person name="Johnson J."/>
            <person name="Kravitz S."/>
            <person name="Halpern A."/>
            <person name="Remington K."/>
            <person name="Beeson K."/>
            <person name="Tran B."/>
            <person name="Rogers Y.-H."/>
            <person name="Friedman R."/>
            <person name="Venter J.C."/>
        </authorList>
    </citation>
    <scope>NUCLEOTIDE SEQUENCE [LARGE SCALE GENOMIC DNA]</scope>
    <source>
        <strain evidence="3 4">MED297</strain>
    </source>
</reference>
<dbReference type="OrthoDB" id="9799036at2"/>
<dbReference type="EMBL" id="AAOE01000009">
    <property type="protein sequence ID" value="EAR09512.1"/>
    <property type="molecule type" value="Genomic_DNA"/>
</dbReference>
<dbReference type="CDD" id="cd00586">
    <property type="entry name" value="4HBT"/>
    <property type="match status" value="1"/>
</dbReference>
<dbReference type="AlphaFoldDB" id="A4BE34"/>
<evidence type="ECO:0000256" key="1">
    <source>
        <dbReference type="ARBA" id="ARBA00005953"/>
    </source>
</evidence>
<evidence type="ECO:0000313" key="3">
    <source>
        <dbReference type="EMBL" id="EAR09512.1"/>
    </source>
</evidence>
<sequence>MALTMEEFRAQYPVIIELPVQWGDMDALQHVNNVIYLKWFESARIEYMNRIEFMSRLVSDNVGPILASQSVRYRLPVEYPDQVLVGASASSYEARQLVHSYGVFSQQKQALVTTGEARMVMYDFNQAKKVDIPEDILDNIRALEP</sequence>
<evidence type="ECO:0000256" key="2">
    <source>
        <dbReference type="ARBA" id="ARBA00022801"/>
    </source>
</evidence>
<dbReference type="STRING" id="314283.MED297_12312"/>
<dbReference type="PANTHER" id="PTHR31793:SF27">
    <property type="entry name" value="NOVEL THIOESTERASE SUPERFAMILY DOMAIN AND SAPOSIN A-TYPE DOMAIN CONTAINING PROTEIN (0610012H03RIK)"/>
    <property type="match status" value="1"/>
</dbReference>
<organism evidence="3 4">
    <name type="scientific">Reinekea blandensis MED297</name>
    <dbReference type="NCBI Taxonomy" id="314283"/>
    <lineage>
        <taxon>Bacteria</taxon>
        <taxon>Pseudomonadati</taxon>
        <taxon>Pseudomonadota</taxon>
        <taxon>Gammaproteobacteria</taxon>
        <taxon>Oceanospirillales</taxon>
        <taxon>Saccharospirillaceae</taxon>
        <taxon>Reinekea</taxon>
    </lineage>
</organism>
<dbReference type="Gene3D" id="3.10.129.10">
    <property type="entry name" value="Hotdog Thioesterase"/>
    <property type="match status" value="1"/>
</dbReference>
<dbReference type="GO" id="GO:0047617">
    <property type="term" value="F:fatty acyl-CoA hydrolase activity"/>
    <property type="evidence" value="ECO:0007669"/>
    <property type="project" value="TreeGrafter"/>
</dbReference>
<dbReference type="PANTHER" id="PTHR31793">
    <property type="entry name" value="4-HYDROXYBENZOYL-COA THIOESTERASE FAMILY MEMBER"/>
    <property type="match status" value="1"/>
</dbReference>
<comment type="similarity">
    <text evidence="1">Belongs to the 4-hydroxybenzoyl-CoA thioesterase family.</text>
</comment>
<dbReference type="InterPro" id="IPR029069">
    <property type="entry name" value="HotDog_dom_sf"/>
</dbReference>
<protein>
    <submittedName>
        <fullName evidence="3">Hypothetical 4-hydroxybenzoyl-CoA thioesterase</fullName>
    </submittedName>
</protein>
<dbReference type="SUPFAM" id="SSF54637">
    <property type="entry name" value="Thioesterase/thiol ester dehydrase-isomerase"/>
    <property type="match status" value="1"/>
</dbReference>
<dbReference type="Proteomes" id="UP000005953">
    <property type="component" value="Unassembled WGS sequence"/>
</dbReference>
<keyword evidence="2" id="KW-0378">Hydrolase</keyword>
<dbReference type="Pfam" id="PF13279">
    <property type="entry name" value="4HBT_2"/>
    <property type="match status" value="1"/>
</dbReference>
<proteinExistence type="inferred from homology"/>
<dbReference type="InterPro" id="IPR050563">
    <property type="entry name" value="4-hydroxybenzoyl-CoA_TE"/>
</dbReference>
<gene>
    <name evidence="3" type="ORF">MED297_12312</name>
</gene>
<name>A4BE34_9GAMM</name>
<keyword evidence="4" id="KW-1185">Reference proteome</keyword>
<comment type="caution">
    <text evidence="3">The sequence shown here is derived from an EMBL/GenBank/DDBJ whole genome shotgun (WGS) entry which is preliminary data.</text>
</comment>
<dbReference type="RefSeq" id="WP_008042159.1">
    <property type="nucleotide sequence ID" value="NZ_CH724149.1"/>
</dbReference>
<dbReference type="HOGENOM" id="CLU_101141_2_2_6"/>
<accession>A4BE34</accession>